<proteinExistence type="inferred from homology"/>
<dbReference type="InterPro" id="IPR018022">
    <property type="entry name" value="IPT"/>
</dbReference>
<dbReference type="SUPFAM" id="SSF52540">
    <property type="entry name" value="P-loop containing nucleoside triphosphate hydrolases"/>
    <property type="match status" value="2"/>
</dbReference>
<keyword evidence="7 9" id="KW-0067">ATP-binding</keyword>
<reference evidence="13" key="2">
    <citation type="submission" date="2009-11" db="EMBL/GenBank/DDBJ databases">
        <title>The Genome Sequence of Allomyces macrogynus strain ATCC 38327.</title>
        <authorList>
            <consortium name="The Broad Institute Genome Sequencing Platform"/>
            <person name="Russ C."/>
            <person name="Cuomo C."/>
            <person name="Shea T."/>
            <person name="Young S.K."/>
            <person name="Zeng Q."/>
            <person name="Koehrsen M."/>
            <person name="Haas B."/>
            <person name="Borodovsky M."/>
            <person name="Guigo R."/>
            <person name="Alvarado L."/>
            <person name="Berlin A."/>
            <person name="Borenstein D."/>
            <person name="Chen Z."/>
            <person name="Engels R."/>
            <person name="Freedman E."/>
            <person name="Gellesch M."/>
            <person name="Goldberg J."/>
            <person name="Griggs A."/>
            <person name="Gujja S."/>
            <person name="Heiman D."/>
            <person name="Hepburn T."/>
            <person name="Howarth C."/>
            <person name="Jen D."/>
            <person name="Larson L."/>
            <person name="Lewis B."/>
            <person name="Mehta T."/>
            <person name="Park D."/>
            <person name="Pearson M."/>
            <person name="Roberts A."/>
            <person name="Saif S."/>
            <person name="Shenoy N."/>
            <person name="Sisk P."/>
            <person name="Stolte C."/>
            <person name="Sykes S."/>
            <person name="Walk T."/>
            <person name="White J."/>
            <person name="Yandava C."/>
            <person name="Burger G."/>
            <person name="Gray M.W."/>
            <person name="Holland P.W.H."/>
            <person name="King N."/>
            <person name="Lang F.B.F."/>
            <person name="Roger A.J."/>
            <person name="Ruiz-Trillo I."/>
            <person name="Lander E."/>
            <person name="Nusbaum C."/>
        </authorList>
    </citation>
    <scope>NUCLEOTIDE SEQUENCE [LARGE SCALE GENOMIC DNA]</scope>
    <source>
        <strain evidence="13">ATCC 38327</strain>
    </source>
</reference>
<dbReference type="InterPro" id="IPR039657">
    <property type="entry name" value="Dimethylallyltransferase"/>
</dbReference>
<dbReference type="STRING" id="578462.A0A0L0STI9"/>
<keyword evidence="2 9" id="KW-0808">Transferase</keyword>
<dbReference type="GO" id="GO:0006400">
    <property type="term" value="P:tRNA modification"/>
    <property type="evidence" value="ECO:0007669"/>
    <property type="project" value="TreeGrafter"/>
</dbReference>
<evidence type="ECO:0000256" key="1">
    <source>
        <dbReference type="ARBA" id="ARBA00005842"/>
    </source>
</evidence>
<dbReference type="HAMAP" id="MF_00185">
    <property type="entry name" value="IPP_trans"/>
    <property type="match status" value="1"/>
</dbReference>
<dbReference type="EMBL" id="GG745348">
    <property type="protein sequence ID" value="KNE65821.1"/>
    <property type="molecule type" value="Genomic_DNA"/>
</dbReference>
<evidence type="ECO:0000313" key="13">
    <source>
        <dbReference type="Proteomes" id="UP000054350"/>
    </source>
</evidence>
<comment type="catalytic activity">
    <reaction evidence="8">
        <text>adenosine(37) in tRNA + dimethylallyl diphosphate = N(6)-dimethylallyladenosine(37) in tRNA + diphosphate</text>
        <dbReference type="Rhea" id="RHEA:26482"/>
        <dbReference type="Rhea" id="RHEA-COMP:10162"/>
        <dbReference type="Rhea" id="RHEA-COMP:10375"/>
        <dbReference type="ChEBI" id="CHEBI:33019"/>
        <dbReference type="ChEBI" id="CHEBI:57623"/>
        <dbReference type="ChEBI" id="CHEBI:74411"/>
        <dbReference type="ChEBI" id="CHEBI:74415"/>
        <dbReference type="EC" id="2.5.1.75"/>
    </reaction>
</comment>
<keyword evidence="5" id="KW-0863">Zinc-finger</keyword>
<dbReference type="Pfam" id="PF12171">
    <property type="entry name" value="zf-C2H2_jaz"/>
    <property type="match status" value="1"/>
</dbReference>
<evidence type="ECO:0000256" key="9">
    <source>
        <dbReference type="RuleBase" id="RU003785"/>
    </source>
</evidence>
<dbReference type="SUPFAM" id="SSF57667">
    <property type="entry name" value="beta-beta-alpha zinc fingers"/>
    <property type="match status" value="1"/>
</dbReference>
<dbReference type="OrthoDB" id="775260at2759"/>
<dbReference type="AlphaFoldDB" id="A0A0L0STI9"/>
<gene>
    <name evidence="12" type="ORF">AMAG_09793</name>
</gene>
<evidence type="ECO:0000313" key="12">
    <source>
        <dbReference type="EMBL" id="KNE65821.1"/>
    </source>
</evidence>
<keyword evidence="6" id="KW-0862">Zinc</keyword>
<evidence type="ECO:0000256" key="6">
    <source>
        <dbReference type="ARBA" id="ARBA00022833"/>
    </source>
</evidence>
<keyword evidence="4 9" id="KW-0547">Nucleotide-binding</keyword>
<dbReference type="PANTHER" id="PTHR11088">
    <property type="entry name" value="TRNA DIMETHYLALLYLTRANSFERASE"/>
    <property type="match status" value="1"/>
</dbReference>
<dbReference type="EC" id="2.5.1.75" evidence="8"/>
<dbReference type="GO" id="GO:0005524">
    <property type="term" value="F:ATP binding"/>
    <property type="evidence" value="ECO:0007669"/>
    <property type="project" value="UniProtKB-KW"/>
</dbReference>
<dbReference type="eggNOG" id="KOG1384">
    <property type="taxonomic scope" value="Eukaryota"/>
</dbReference>
<dbReference type="Gene3D" id="1.10.20.140">
    <property type="match status" value="1"/>
</dbReference>
<comment type="similarity">
    <text evidence="1 9">Belongs to the IPP transferase family.</text>
</comment>
<dbReference type="GO" id="GO:0005739">
    <property type="term" value="C:mitochondrion"/>
    <property type="evidence" value="ECO:0007669"/>
    <property type="project" value="TreeGrafter"/>
</dbReference>
<feature type="region of interest" description="Disordered" evidence="10">
    <location>
        <begin position="523"/>
        <end position="543"/>
    </location>
</feature>
<dbReference type="InterPro" id="IPR013087">
    <property type="entry name" value="Znf_C2H2_type"/>
</dbReference>
<evidence type="ECO:0000256" key="5">
    <source>
        <dbReference type="ARBA" id="ARBA00022771"/>
    </source>
</evidence>
<keyword evidence="13" id="KW-1185">Reference proteome</keyword>
<dbReference type="GO" id="GO:0008270">
    <property type="term" value="F:zinc ion binding"/>
    <property type="evidence" value="ECO:0007669"/>
    <property type="project" value="UniProtKB-KW"/>
</dbReference>
<evidence type="ECO:0000259" key="11">
    <source>
        <dbReference type="PROSITE" id="PS00028"/>
    </source>
</evidence>
<organism evidence="12 13">
    <name type="scientific">Allomyces macrogynus (strain ATCC 38327)</name>
    <name type="common">Allomyces javanicus var. macrogynus</name>
    <dbReference type="NCBI Taxonomy" id="578462"/>
    <lineage>
        <taxon>Eukaryota</taxon>
        <taxon>Fungi</taxon>
        <taxon>Fungi incertae sedis</taxon>
        <taxon>Blastocladiomycota</taxon>
        <taxon>Blastocladiomycetes</taxon>
        <taxon>Blastocladiales</taxon>
        <taxon>Blastocladiaceae</taxon>
        <taxon>Allomyces</taxon>
    </lineage>
</organism>
<protein>
    <recommendedName>
        <fullName evidence="8">tRNA dimethylallyltransferase</fullName>
        <ecNumber evidence="8">2.5.1.75</ecNumber>
    </recommendedName>
</protein>
<keyword evidence="8" id="KW-0819">tRNA processing</keyword>
<dbReference type="PANTHER" id="PTHR11088:SF89">
    <property type="entry name" value="TRNA DIMETHYLALLYLTRANSFERASE"/>
    <property type="match status" value="1"/>
</dbReference>
<dbReference type="OMA" id="WGLHLKS"/>
<dbReference type="NCBIfam" id="TIGR00174">
    <property type="entry name" value="miaA"/>
    <property type="match status" value="1"/>
</dbReference>
<reference evidence="12 13" key="1">
    <citation type="submission" date="2009-11" db="EMBL/GenBank/DDBJ databases">
        <title>Annotation of Allomyces macrogynus ATCC 38327.</title>
        <authorList>
            <consortium name="The Broad Institute Genome Sequencing Platform"/>
            <person name="Russ C."/>
            <person name="Cuomo C."/>
            <person name="Burger G."/>
            <person name="Gray M.W."/>
            <person name="Holland P.W.H."/>
            <person name="King N."/>
            <person name="Lang F.B.F."/>
            <person name="Roger A.J."/>
            <person name="Ruiz-Trillo I."/>
            <person name="Young S.K."/>
            <person name="Zeng Q."/>
            <person name="Gargeya S."/>
            <person name="Fitzgerald M."/>
            <person name="Haas B."/>
            <person name="Abouelleil A."/>
            <person name="Alvarado L."/>
            <person name="Arachchi H.M."/>
            <person name="Berlin A."/>
            <person name="Chapman S.B."/>
            <person name="Gearin G."/>
            <person name="Goldberg J."/>
            <person name="Griggs A."/>
            <person name="Gujja S."/>
            <person name="Hansen M."/>
            <person name="Heiman D."/>
            <person name="Howarth C."/>
            <person name="Larimer J."/>
            <person name="Lui A."/>
            <person name="MacDonald P.J.P."/>
            <person name="McCowen C."/>
            <person name="Montmayeur A."/>
            <person name="Murphy C."/>
            <person name="Neiman D."/>
            <person name="Pearson M."/>
            <person name="Priest M."/>
            <person name="Roberts A."/>
            <person name="Saif S."/>
            <person name="Shea T."/>
            <person name="Sisk P."/>
            <person name="Stolte C."/>
            <person name="Sykes S."/>
            <person name="Wortman J."/>
            <person name="Nusbaum C."/>
            <person name="Birren B."/>
        </authorList>
    </citation>
    <scope>NUCLEOTIDE SEQUENCE [LARGE SCALE GENOMIC DNA]</scope>
    <source>
        <strain evidence="12 13">ATCC 38327</strain>
    </source>
</reference>
<evidence type="ECO:0000256" key="7">
    <source>
        <dbReference type="ARBA" id="ARBA00022840"/>
    </source>
</evidence>
<dbReference type="PROSITE" id="PS00028">
    <property type="entry name" value="ZINC_FINGER_C2H2_1"/>
    <property type="match status" value="1"/>
</dbReference>
<evidence type="ECO:0000256" key="3">
    <source>
        <dbReference type="ARBA" id="ARBA00022723"/>
    </source>
</evidence>
<dbReference type="GO" id="GO:0052381">
    <property type="term" value="F:tRNA dimethylallyltransferase activity"/>
    <property type="evidence" value="ECO:0007669"/>
    <property type="project" value="UniProtKB-EC"/>
</dbReference>
<name>A0A0L0STI9_ALLM3</name>
<dbReference type="InterPro" id="IPR036236">
    <property type="entry name" value="Znf_C2H2_sf"/>
</dbReference>
<sequence>MPAHAILASITTWTRRTLAAATQRLAPTWSSTAMTEPAAVAAPTIPLIAVVGTTGAGKSDLAIHLAQQLGGEVINSDALQVYRALDTVTNKVSLEDRAKVPHHLMDLRDAHTDAPYSVRDFERDASALIHDLHTANKVPVVVGGTHYYLQYLLWGDDAATTFDSDPTPDVDESQYLPAAVRASLDDPAALHAHLASIDPTAAARWHPNDTRRVRRTLERHYARLARGVAEPVEPTSRGLRYKPLVFWVYAEGAVLDARLDARVDGMVGRGLLGLVAARAWELAPYLDAVDRVAAEAPVVVEEGMEKVEKLGSDVEPGVPEAADELQSGETVGSAGIVEQIDAAVRDLGRRYRASAETGATWPEKSAELDRLWQSNLATMKTATRQYARRQLQWLRNKLVPRLRRDGAPVYLLDASDPDQFAIRALDPATDIARAFLADMTLPDPATVFPDQAAALRATAPPSQTWQLFRCDVCDRDFRGDAEWDAHRQSRAHRALLKRKRKADARDAMVAKRAAVVAAADAAATTGGEGAAGAGAVPERHDGA</sequence>
<dbReference type="Proteomes" id="UP000054350">
    <property type="component" value="Unassembled WGS sequence"/>
</dbReference>
<evidence type="ECO:0000256" key="8">
    <source>
        <dbReference type="RuleBase" id="RU003783"/>
    </source>
</evidence>
<feature type="domain" description="C2H2-type" evidence="11">
    <location>
        <begin position="470"/>
        <end position="492"/>
    </location>
</feature>
<dbReference type="Pfam" id="PF01715">
    <property type="entry name" value="IPPT"/>
    <property type="match status" value="1"/>
</dbReference>
<accession>A0A0L0STI9</accession>
<evidence type="ECO:0000256" key="2">
    <source>
        <dbReference type="ARBA" id="ARBA00022679"/>
    </source>
</evidence>
<evidence type="ECO:0000256" key="10">
    <source>
        <dbReference type="SAM" id="MobiDB-lite"/>
    </source>
</evidence>
<dbReference type="InterPro" id="IPR027417">
    <property type="entry name" value="P-loop_NTPase"/>
</dbReference>
<dbReference type="InterPro" id="IPR022755">
    <property type="entry name" value="Znf_C2H2_jaz"/>
</dbReference>
<dbReference type="VEuPathDB" id="FungiDB:AMAG_09793"/>
<keyword evidence="3" id="KW-0479">Metal-binding</keyword>
<dbReference type="Gene3D" id="3.30.160.60">
    <property type="entry name" value="Classic Zinc Finger"/>
    <property type="match status" value="1"/>
</dbReference>
<dbReference type="Gene3D" id="3.40.50.300">
    <property type="entry name" value="P-loop containing nucleotide triphosphate hydrolases"/>
    <property type="match status" value="1"/>
</dbReference>
<evidence type="ECO:0000256" key="4">
    <source>
        <dbReference type="ARBA" id="ARBA00022741"/>
    </source>
</evidence>